<protein>
    <submittedName>
        <fullName evidence="9">Zinc ion binding protein</fullName>
    </submittedName>
</protein>
<dbReference type="EMBL" id="PKPP01001183">
    <property type="protein sequence ID" value="PWA84885.1"/>
    <property type="molecule type" value="Genomic_DNA"/>
</dbReference>
<evidence type="ECO:0000313" key="9">
    <source>
        <dbReference type="EMBL" id="PWA84885.1"/>
    </source>
</evidence>
<evidence type="ECO:0000256" key="6">
    <source>
        <dbReference type="PROSITE-ProRule" id="PRU00175"/>
    </source>
</evidence>
<evidence type="ECO:0000256" key="2">
    <source>
        <dbReference type="ARBA" id="ARBA00022723"/>
    </source>
</evidence>
<dbReference type="PANTHER" id="PTHR44489:SF11">
    <property type="entry name" value="WD REPEAT DOMAIN 86"/>
    <property type="match status" value="1"/>
</dbReference>
<evidence type="ECO:0000313" key="10">
    <source>
        <dbReference type="Proteomes" id="UP000245207"/>
    </source>
</evidence>
<name>A0A2U1PGJ4_ARTAN</name>
<reference evidence="9 10" key="1">
    <citation type="journal article" date="2018" name="Mol. Plant">
        <title>The genome of Artemisia annua provides insight into the evolution of Asteraceae family and artemisinin biosynthesis.</title>
        <authorList>
            <person name="Shen Q."/>
            <person name="Zhang L."/>
            <person name="Liao Z."/>
            <person name="Wang S."/>
            <person name="Yan T."/>
            <person name="Shi P."/>
            <person name="Liu M."/>
            <person name="Fu X."/>
            <person name="Pan Q."/>
            <person name="Wang Y."/>
            <person name="Lv Z."/>
            <person name="Lu X."/>
            <person name="Zhang F."/>
            <person name="Jiang W."/>
            <person name="Ma Y."/>
            <person name="Chen M."/>
            <person name="Hao X."/>
            <person name="Li L."/>
            <person name="Tang Y."/>
            <person name="Lv G."/>
            <person name="Zhou Y."/>
            <person name="Sun X."/>
            <person name="Brodelius P.E."/>
            <person name="Rose J.K.C."/>
            <person name="Tang K."/>
        </authorList>
    </citation>
    <scope>NUCLEOTIDE SEQUENCE [LARGE SCALE GENOMIC DNA]</scope>
    <source>
        <strain evidence="10">cv. Huhao1</strain>
        <tissue evidence="9">Leaf</tissue>
    </source>
</reference>
<dbReference type="Pfam" id="PF13445">
    <property type="entry name" value="zf-RING_UBOX"/>
    <property type="match status" value="1"/>
</dbReference>
<dbReference type="PROSITE" id="PS50089">
    <property type="entry name" value="ZF_RING_2"/>
    <property type="match status" value="1"/>
</dbReference>
<dbReference type="InterPro" id="IPR015943">
    <property type="entry name" value="WD40/YVTN_repeat-like_dom_sf"/>
</dbReference>
<keyword evidence="2" id="KW-0479">Metal-binding</keyword>
<dbReference type="Proteomes" id="UP000245207">
    <property type="component" value="Unassembled WGS sequence"/>
</dbReference>
<keyword evidence="4 6" id="KW-0863">Zinc-finger</keyword>
<feature type="repeat" description="WD" evidence="7">
    <location>
        <begin position="493"/>
        <end position="532"/>
    </location>
</feature>
<dbReference type="InterPro" id="IPR036322">
    <property type="entry name" value="WD40_repeat_dom_sf"/>
</dbReference>
<proteinExistence type="predicted"/>
<dbReference type="Gene3D" id="2.130.10.10">
    <property type="entry name" value="YVTN repeat-like/Quinoprotein amine dehydrogenase"/>
    <property type="match status" value="1"/>
</dbReference>
<dbReference type="PROSITE" id="PS50294">
    <property type="entry name" value="WD_REPEATS_REGION"/>
    <property type="match status" value="1"/>
</dbReference>
<sequence>MEEAECPVCLQVFTSDTTIPRVLACGHSVCESCLLHLPPSFPDTLRCPVCTQLLPFPKHPRFLPKNIDLIRLSSQTPNPNPIPKPIPKHIDHEFLPGLWSREFYHKWAGFIISKDSVSKNGKVGLFKVGVFKDDYDDGDECSRFEFGYVAKVMLVLFKMRSHLLDEVEFILRSSLNENRICQGYGLWFNEEDLCLYLVFQRMDCGLLDVSGCDLSSFGVIGMELCETISRLGDAGLVIGCSSLSCFGVDDFGHVFVDLYEVLMVGMRVQKMITEAVLFARNNDGKRLDMETIDAFPSPEVIIEFLKKEGAELEFDKSICEVGYNSDVWSLACVLLSFLVGKSFVEETHDFVCSYILTLINGNVCDCEGLYVDWSGKVSVLLDTSLGSDHVLMELLHKCLSLDPVARPHVNDLWKCVRSLIIKPKFDVIGSKEHKTINRSTCHCVLLGDLLWSPKKTNKVDDKNDVTDIKEKTLVVEGDVIEGLRKNSLTCTELKGHLDCISGLVIGGDFLFSSSFDKTIKVWSLQGFNHVHTFKGHEHKVMAVLFVDSESPVCISADNGGDIFIWGTKLPFEEKPIKRLNEEKDWRYSGIHALAVSQSGSGYFYTGSGDKTIKAWSMHDYSLSSTMSGHKSVVSALAVCSEVLYSGSWDGTIRLWCLSDHSPLAVLGEEAPTGGSVLSLAAHTSTIVAGHENGCIKVSNILTLTNSLSMISGIFWELQEKLVF</sequence>
<evidence type="ECO:0000256" key="4">
    <source>
        <dbReference type="ARBA" id="ARBA00022771"/>
    </source>
</evidence>
<dbReference type="InterPro" id="IPR044715">
    <property type="entry name" value="WDR86-like"/>
</dbReference>
<dbReference type="SUPFAM" id="SSF50978">
    <property type="entry name" value="WD40 repeat-like"/>
    <property type="match status" value="1"/>
</dbReference>
<dbReference type="AlphaFoldDB" id="A0A2U1PGJ4"/>
<dbReference type="InterPro" id="IPR011009">
    <property type="entry name" value="Kinase-like_dom_sf"/>
</dbReference>
<dbReference type="PROSITE" id="PS50082">
    <property type="entry name" value="WD_REPEATS_2"/>
    <property type="match status" value="2"/>
</dbReference>
<dbReference type="InterPro" id="IPR017907">
    <property type="entry name" value="Znf_RING_CS"/>
</dbReference>
<feature type="domain" description="RING-type" evidence="8">
    <location>
        <begin position="6"/>
        <end position="51"/>
    </location>
</feature>
<dbReference type="OrthoDB" id="674604at2759"/>
<keyword evidence="5" id="KW-0862">Zinc</keyword>
<dbReference type="SUPFAM" id="SSF57850">
    <property type="entry name" value="RING/U-box"/>
    <property type="match status" value="1"/>
</dbReference>
<evidence type="ECO:0000256" key="3">
    <source>
        <dbReference type="ARBA" id="ARBA00022737"/>
    </source>
</evidence>
<dbReference type="SMART" id="SM00320">
    <property type="entry name" value="WD40"/>
    <property type="match status" value="5"/>
</dbReference>
<dbReference type="PANTHER" id="PTHR44489">
    <property type="match status" value="1"/>
</dbReference>
<gene>
    <name evidence="9" type="ORF">CTI12_AA154440</name>
</gene>
<evidence type="ECO:0000256" key="1">
    <source>
        <dbReference type="ARBA" id="ARBA00022574"/>
    </source>
</evidence>
<comment type="caution">
    <text evidence="9">The sequence shown here is derived from an EMBL/GenBank/DDBJ whole genome shotgun (WGS) entry which is preliminary data.</text>
</comment>
<evidence type="ECO:0000256" key="5">
    <source>
        <dbReference type="ARBA" id="ARBA00022833"/>
    </source>
</evidence>
<dbReference type="PROSITE" id="PS00518">
    <property type="entry name" value="ZF_RING_1"/>
    <property type="match status" value="1"/>
</dbReference>
<dbReference type="Gene3D" id="3.30.40.10">
    <property type="entry name" value="Zinc/RING finger domain, C3HC4 (zinc finger)"/>
    <property type="match status" value="1"/>
</dbReference>
<keyword evidence="10" id="KW-1185">Reference proteome</keyword>
<dbReference type="Pfam" id="PF00400">
    <property type="entry name" value="WD40"/>
    <property type="match status" value="3"/>
</dbReference>
<dbReference type="SUPFAM" id="SSF56112">
    <property type="entry name" value="Protein kinase-like (PK-like)"/>
    <property type="match status" value="1"/>
</dbReference>
<dbReference type="PRINTS" id="PR00320">
    <property type="entry name" value="GPROTEINBRPT"/>
</dbReference>
<keyword evidence="1 7" id="KW-0853">WD repeat</keyword>
<accession>A0A2U1PGJ4</accession>
<feature type="repeat" description="WD" evidence="7">
    <location>
        <begin position="626"/>
        <end position="665"/>
    </location>
</feature>
<dbReference type="InterPro" id="IPR013083">
    <property type="entry name" value="Znf_RING/FYVE/PHD"/>
</dbReference>
<evidence type="ECO:0000256" key="7">
    <source>
        <dbReference type="PROSITE-ProRule" id="PRU00221"/>
    </source>
</evidence>
<dbReference type="GO" id="GO:0008270">
    <property type="term" value="F:zinc ion binding"/>
    <property type="evidence" value="ECO:0007669"/>
    <property type="project" value="UniProtKB-KW"/>
</dbReference>
<dbReference type="InterPro" id="IPR020472">
    <property type="entry name" value="WD40_PAC1"/>
</dbReference>
<dbReference type="InterPro" id="IPR027370">
    <property type="entry name" value="Znf-RING_euk"/>
</dbReference>
<dbReference type="Gene3D" id="1.10.510.10">
    <property type="entry name" value="Transferase(Phosphotransferase) domain 1"/>
    <property type="match status" value="1"/>
</dbReference>
<dbReference type="InterPro" id="IPR001680">
    <property type="entry name" value="WD40_rpt"/>
</dbReference>
<evidence type="ECO:0000259" key="8">
    <source>
        <dbReference type="PROSITE" id="PS50089"/>
    </source>
</evidence>
<dbReference type="InterPro" id="IPR001841">
    <property type="entry name" value="Znf_RING"/>
</dbReference>
<organism evidence="9 10">
    <name type="scientific">Artemisia annua</name>
    <name type="common">Sweet wormwood</name>
    <dbReference type="NCBI Taxonomy" id="35608"/>
    <lineage>
        <taxon>Eukaryota</taxon>
        <taxon>Viridiplantae</taxon>
        <taxon>Streptophyta</taxon>
        <taxon>Embryophyta</taxon>
        <taxon>Tracheophyta</taxon>
        <taxon>Spermatophyta</taxon>
        <taxon>Magnoliopsida</taxon>
        <taxon>eudicotyledons</taxon>
        <taxon>Gunneridae</taxon>
        <taxon>Pentapetalae</taxon>
        <taxon>asterids</taxon>
        <taxon>campanulids</taxon>
        <taxon>Asterales</taxon>
        <taxon>Asteraceae</taxon>
        <taxon>Asteroideae</taxon>
        <taxon>Anthemideae</taxon>
        <taxon>Artemisiinae</taxon>
        <taxon>Artemisia</taxon>
    </lineage>
</organism>
<dbReference type="STRING" id="35608.A0A2U1PGJ4"/>
<dbReference type="SMART" id="SM00184">
    <property type="entry name" value="RING"/>
    <property type="match status" value="1"/>
</dbReference>
<keyword evidence="3" id="KW-0677">Repeat</keyword>